<accession>A0ABV0V5T8</accession>
<proteinExistence type="predicted"/>
<gene>
    <name evidence="1" type="ORF">ILYODFUR_015027</name>
</gene>
<evidence type="ECO:0000313" key="1">
    <source>
        <dbReference type="EMBL" id="MEQ2251811.1"/>
    </source>
</evidence>
<keyword evidence="2" id="KW-1185">Reference proteome</keyword>
<dbReference type="Proteomes" id="UP001482620">
    <property type="component" value="Unassembled WGS sequence"/>
</dbReference>
<evidence type="ECO:0000313" key="2">
    <source>
        <dbReference type="Proteomes" id="UP001482620"/>
    </source>
</evidence>
<protein>
    <submittedName>
        <fullName evidence="1">Uncharacterized protein</fullName>
    </submittedName>
</protein>
<sequence length="143" mass="15895">MNINGPGVSVVPVRAAVNLGKSNTACYNLSATYLRSYHTACKVENRSQYHCNSNNMTDQCWSIPLDLYSLDTDRSCDDAPSPDLEWDLQLLYYDLGRIALISCSHPSPAVTGLLSWMLAAGCWLSVSLRSRYLCRLVCSFVYA</sequence>
<comment type="caution">
    <text evidence="1">The sequence shown here is derived from an EMBL/GenBank/DDBJ whole genome shotgun (WGS) entry which is preliminary data.</text>
</comment>
<name>A0ABV0V5T8_9TELE</name>
<organism evidence="1 2">
    <name type="scientific">Ilyodon furcidens</name>
    <name type="common">goldbreast splitfin</name>
    <dbReference type="NCBI Taxonomy" id="33524"/>
    <lineage>
        <taxon>Eukaryota</taxon>
        <taxon>Metazoa</taxon>
        <taxon>Chordata</taxon>
        <taxon>Craniata</taxon>
        <taxon>Vertebrata</taxon>
        <taxon>Euteleostomi</taxon>
        <taxon>Actinopterygii</taxon>
        <taxon>Neopterygii</taxon>
        <taxon>Teleostei</taxon>
        <taxon>Neoteleostei</taxon>
        <taxon>Acanthomorphata</taxon>
        <taxon>Ovalentaria</taxon>
        <taxon>Atherinomorphae</taxon>
        <taxon>Cyprinodontiformes</taxon>
        <taxon>Goodeidae</taxon>
        <taxon>Ilyodon</taxon>
    </lineage>
</organism>
<dbReference type="EMBL" id="JAHRIQ010093981">
    <property type="protein sequence ID" value="MEQ2251811.1"/>
    <property type="molecule type" value="Genomic_DNA"/>
</dbReference>
<reference evidence="1 2" key="1">
    <citation type="submission" date="2021-06" db="EMBL/GenBank/DDBJ databases">
        <authorList>
            <person name="Palmer J.M."/>
        </authorList>
    </citation>
    <scope>NUCLEOTIDE SEQUENCE [LARGE SCALE GENOMIC DNA]</scope>
    <source>
        <strain evidence="2">if_2019</strain>
        <tissue evidence="1">Muscle</tissue>
    </source>
</reference>